<keyword evidence="4 7" id="KW-0489">Methyltransferase</keyword>
<evidence type="ECO:0000313" key="8">
    <source>
        <dbReference type="EMBL" id="TYB32114.1"/>
    </source>
</evidence>
<accession>A0A5D0MEK2</accession>
<protein>
    <recommendedName>
        <fullName evidence="7">Protein-L-isoaspartate O-methyltransferase</fullName>
        <ecNumber evidence="7">2.1.1.77</ecNumber>
    </recommendedName>
    <alternativeName>
        <fullName evidence="7">L-isoaspartyl protein carboxyl methyltransferase</fullName>
    </alternativeName>
    <alternativeName>
        <fullName evidence="7">Protein L-isoaspartyl methyltransferase</fullName>
    </alternativeName>
    <alternativeName>
        <fullName evidence="7">Protein-beta-aspartate methyltransferase</fullName>
        <shortName evidence="7">PIMT</shortName>
    </alternativeName>
</protein>
<dbReference type="CDD" id="cd02440">
    <property type="entry name" value="AdoMet_MTases"/>
    <property type="match status" value="1"/>
</dbReference>
<evidence type="ECO:0000256" key="3">
    <source>
        <dbReference type="ARBA" id="ARBA00022490"/>
    </source>
</evidence>
<comment type="function">
    <text evidence="7">Catalyzes the methyl esterification of L-isoaspartyl residues in peptides and proteins that result from spontaneous decomposition of normal L-aspartyl and L-asparaginyl residues. It plays a role in the repair and/or degradation of damaged proteins.</text>
</comment>
<dbReference type="GO" id="GO:0004719">
    <property type="term" value="F:protein-L-isoaspartate (D-aspartate) O-methyltransferase activity"/>
    <property type="evidence" value="ECO:0007669"/>
    <property type="project" value="UniProtKB-UniRule"/>
</dbReference>
<sequence>MVSKNRYSISREKMVANQLVDRGITDEKILKAFKNVPREAFVPKSMKHNSYKDTPLPIGKNQTISQPYIIAKMMEMLNLSGKEKVLEIGTGSGYQTALLCECADVVYSIERIEEFTKKSRKVLDELGYYKAHLITSDGTMGYPQKAPYDRIIVSAAAPKIPKSLKDQLNNNYGIMVIPVGGSIFQQLIKIIKKNGNIRKEKEDGCRFVPLIGENGWKEK</sequence>
<dbReference type="EMBL" id="VSIX01000004">
    <property type="protein sequence ID" value="TYB32114.1"/>
    <property type="molecule type" value="Genomic_DNA"/>
</dbReference>
<keyword evidence="9" id="KW-1185">Reference proteome</keyword>
<comment type="subcellular location">
    <subcellularLocation>
        <location evidence="1 7">Cytoplasm</location>
    </subcellularLocation>
</comment>
<dbReference type="Pfam" id="PF01135">
    <property type="entry name" value="PCMT"/>
    <property type="match status" value="1"/>
</dbReference>
<evidence type="ECO:0000256" key="4">
    <source>
        <dbReference type="ARBA" id="ARBA00022603"/>
    </source>
</evidence>
<keyword evidence="6 7" id="KW-0949">S-adenosyl-L-methionine</keyword>
<dbReference type="Proteomes" id="UP000324143">
    <property type="component" value="Unassembled WGS sequence"/>
</dbReference>
<dbReference type="GO" id="GO:0030091">
    <property type="term" value="P:protein repair"/>
    <property type="evidence" value="ECO:0007669"/>
    <property type="project" value="UniProtKB-UniRule"/>
</dbReference>
<evidence type="ECO:0000256" key="5">
    <source>
        <dbReference type="ARBA" id="ARBA00022679"/>
    </source>
</evidence>
<gene>
    <name evidence="7" type="primary">pcm</name>
    <name evidence="8" type="ORF">FXF47_00590</name>
</gene>
<dbReference type="Gene3D" id="3.40.50.150">
    <property type="entry name" value="Vaccinia Virus protein VP39"/>
    <property type="match status" value="1"/>
</dbReference>
<dbReference type="GO" id="GO:0005737">
    <property type="term" value="C:cytoplasm"/>
    <property type="evidence" value="ECO:0007669"/>
    <property type="project" value="UniProtKB-SubCell"/>
</dbReference>
<dbReference type="SUPFAM" id="SSF53335">
    <property type="entry name" value="S-adenosyl-L-methionine-dependent methyltransferases"/>
    <property type="match status" value="1"/>
</dbReference>
<evidence type="ECO:0000313" key="9">
    <source>
        <dbReference type="Proteomes" id="UP000324143"/>
    </source>
</evidence>
<dbReference type="AlphaFoldDB" id="A0A5D0MEK2"/>
<dbReference type="PROSITE" id="PS01279">
    <property type="entry name" value="PCMT"/>
    <property type="match status" value="1"/>
</dbReference>
<dbReference type="FunFam" id="3.40.50.150:FF:000010">
    <property type="entry name" value="Protein-L-isoaspartate O-methyltransferase"/>
    <property type="match status" value="1"/>
</dbReference>
<keyword evidence="3 7" id="KW-0963">Cytoplasm</keyword>
<dbReference type="InterPro" id="IPR000682">
    <property type="entry name" value="PCMT"/>
</dbReference>
<dbReference type="PANTHER" id="PTHR11579">
    <property type="entry name" value="PROTEIN-L-ISOASPARTATE O-METHYLTRANSFERASE"/>
    <property type="match status" value="1"/>
</dbReference>
<dbReference type="GO" id="GO:0032259">
    <property type="term" value="P:methylation"/>
    <property type="evidence" value="ECO:0007669"/>
    <property type="project" value="UniProtKB-KW"/>
</dbReference>
<dbReference type="InterPro" id="IPR029063">
    <property type="entry name" value="SAM-dependent_MTases_sf"/>
</dbReference>
<name>A0A5D0MEK2_9BACT</name>
<dbReference type="EC" id="2.1.1.77" evidence="7"/>
<dbReference type="NCBIfam" id="TIGR00080">
    <property type="entry name" value="pimt"/>
    <property type="match status" value="1"/>
</dbReference>
<proteinExistence type="inferred from homology"/>
<evidence type="ECO:0000256" key="1">
    <source>
        <dbReference type="ARBA" id="ARBA00004496"/>
    </source>
</evidence>
<reference evidence="8" key="1">
    <citation type="submission" date="2019-08" db="EMBL/GenBank/DDBJ databases">
        <title>Genomic characterization of a novel candidate phylum (ARYD3) from a high temperature, high salinity tertiary oil reservoir in north central Oklahoma, USA.</title>
        <authorList>
            <person name="Youssef N.H."/>
            <person name="Yadav A."/>
            <person name="Elshahed M.S."/>
        </authorList>
    </citation>
    <scope>NUCLEOTIDE SEQUENCE [LARGE SCALE GENOMIC DNA]</scope>
    <source>
        <strain evidence="8">ARYD3</strain>
    </source>
</reference>
<comment type="caution">
    <text evidence="8">The sequence shown here is derived from an EMBL/GenBank/DDBJ whole genome shotgun (WGS) entry which is preliminary data.</text>
</comment>
<evidence type="ECO:0000256" key="7">
    <source>
        <dbReference type="HAMAP-Rule" id="MF_00090"/>
    </source>
</evidence>
<dbReference type="PANTHER" id="PTHR11579:SF0">
    <property type="entry name" value="PROTEIN-L-ISOASPARTATE(D-ASPARTATE) O-METHYLTRANSFERASE"/>
    <property type="match status" value="1"/>
</dbReference>
<evidence type="ECO:0000256" key="2">
    <source>
        <dbReference type="ARBA" id="ARBA00005369"/>
    </source>
</evidence>
<dbReference type="HAMAP" id="MF_00090">
    <property type="entry name" value="PIMT"/>
    <property type="match status" value="1"/>
</dbReference>
<evidence type="ECO:0000256" key="6">
    <source>
        <dbReference type="ARBA" id="ARBA00022691"/>
    </source>
</evidence>
<comment type="similarity">
    <text evidence="2 7">Belongs to the methyltransferase superfamily. L-isoaspartyl/D-aspartyl protein methyltransferase family.</text>
</comment>
<organism evidence="8 9">
    <name type="scientific">Candidatus Mcinerneyibacterium aminivorans</name>
    <dbReference type="NCBI Taxonomy" id="2703815"/>
    <lineage>
        <taxon>Bacteria</taxon>
        <taxon>Candidatus Macinerneyibacteriota</taxon>
        <taxon>Candidatus Mcinerneyibacteria</taxon>
        <taxon>Candidatus Mcinerneyibacteriales</taxon>
        <taxon>Candidatus Mcinerneyibacteriaceae</taxon>
        <taxon>Candidatus Mcinerneyibacterium</taxon>
    </lineage>
</organism>
<dbReference type="NCBIfam" id="NF001453">
    <property type="entry name" value="PRK00312.1"/>
    <property type="match status" value="1"/>
</dbReference>
<keyword evidence="5 7" id="KW-0808">Transferase</keyword>
<comment type="catalytic activity">
    <reaction evidence="7">
        <text>[protein]-L-isoaspartate + S-adenosyl-L-methionine = [protein]-L-isoaspartate alpha-methyl ester + S-adenosyl-L-homocysteine</text>
        <dbReference type="Rhea" id="RHEA:12705"/>
        <dbReference type="Rhea" id="RHEA-COMP:12143"/>
        <dbReference type="Rhea" id="RHEA-COMP:12144"/>
        <dbReference type="ChEBI" id="CHEBI:57856"/>
        <dbReference type="ChEBI" id="CHEBI:59789"/>
        <dbReference type="ChEBI" id="CHEBI:90596"/>
        <dbReference type="ChEBI" id="CHEBI:90598"/>
        <dbReference type="EC" id="2.1.1.77"/>
    </reaction>
</comment>
<feature type="active site" evidence="7">
    <location>
        <position position="65"/>
    </location>
</feature>